<dbReference type="Pfam" id="PF20392">
    <property type="entry name" value="DUF6687"/>
    <property type="match status" value="1"/>
</dbReference>
<evidence type="ECO:0000313" key="2">
    <source>
        <dbReference type="Proteomes" id="UP000036458"/>
    </source>
</evidence>
<gene>
    <name evidence="1" type="ORF">TH63_10960</name>
</gene>
<protein>
    <submittedName>
        <fullName evidence="1">Uncharacterized protein</fullName>
    </submittedName>
</protein>
<reference evidence="1 2" key="1">
    <citation type="submission" date="2015-01" db="EMBL/GenBank/DDBJ databases">
        <title>Rufibacter sp./DG31D/ whole genome sequencing.</title>
        <authorList>
            <person name="Kim M.K."/>
            <person name="Srinivasan S."/>
            <person name="Lee J.-J."/>
        </authorList>
    </citation>
    <scope>NUCLEOTIDE SEQUENCE [LARGE SCALE GENOMIC DNA]</scope>
    <source>
        <strain evidence="1 2">DG31D</strain>
    </source>
</reference>
<organism evidence="1 2">
    <name type="scientific">Rufibacter radiotolerans</name>
    <dbReference type="NCBI Taxonomy" id="1379910"/>
    <lineage>
        <taxon>Bacteria</taxon>
        <taxon>Pseudomonadati</taxon>
        <taxon>Bacteroidota</taxon>
        <taxon>Cytophagia</taxon>
        <taxon>Cytophagales</taxon>
        <taxon>Hymenobacteraceae</taxon>
        <taxon>Rufibacter</taxon>
    </lineage>
</organism>
<dbReference type="AlphaFoldDB" id="A0A0H4VQ31"/>
<sequence length="354" mass="40050">MEFTYLPFPQIKQTPAVVVDSFHPNGLVLSHWREAPTPPALREDTSAGMVLQALRQPWPSLKSYRCVTANHFDIDALVGIWALLNPALALEHEQTLRQMAIIGDFRELDLRHLSAETALQLVCWINQEEKSRFYPPFGAGDLEENEVVASIPKFTYFLEAFTPVLLQPALFESVWRTEYEQVLAGYAQIHGPQTQIVQNDSLGLVVVQTPEPVHYYALFSATAGYDLVLSCYAGNRYELECKYTTWVDLESRPTLPRPDLRPLARRLNAHEASGLHWVADVLTDTGPILRLQDQKLSKAQRYGNPTDRPIYPSSLEPDAFIKLVVGYLDSAFSGVSAKKRWTWQEIKQIAGKVQ</sequence>
<dbReference type="PATRIC" id="fig|1379910.4.peg.2383"/>
<dbReference type="KEGG" id="ruf:TH63_10960"/>
<dbReference type="EMBL" id="CP010777">
    <property type="protein sequence ID" value="AKQ46042.1"/>
    <property type="molecule type" value="Genomic_DNA"/>
</dbReference>
<proteinExistence type="predicted"/>
<dbReference type="InterPro" id="IPR046509">
    <property type="entry name" value="DUF6687"/>
</dbReference>
<keyword evidence="2" id="KW-1185">Reference proteome</keyword>
<dbReference type="RefSeq" id="WP_048920978.1">
    <property type="nucleotide sequence ID" value="NZ_CP010777.1"/>
</dbReference>
<accession>A0A0H4VQ31</accession>
<dbReference type="OrthoDB" id="2379877at2"/>
<dbReference type="Proteomes" id="UP000036458">
    <property type="component" value="Chromosome"/>
</dbReference>
<name>A0A0H4VQ31_9BACT</name>
<evidence type="ECO:0000313" key="1">
    <source>
        <dbReference type="EMBL" id="AKQ46042.1"/>
    </source>
</evidence>
<dbReference type="STRING" id="1379910.TH63_10960"/>